<feature type="transmembrane region" description="Helical" evidence="16">
    <location>
        <begin position="616"/>
        <end position="634"/>
    </location>
</feature>
<dbReference type="Pfam" id="PF02366">
    <property type="entry name" value="PMT"/>
    <property type="match status" value="1"/>
</dbReference>
<keyword evidence="7 16" id="KW-0812">Transmembrane</keyword>
<comment type="similarity">
    <text evidence="3">Belongs to the glycosyltransferase 39 family.</text>
</comment>
<dbReference type="CDD" id="cd23282">
    <property type="entry name" value="beta-trefoil_MIR_POMT2"/>
    <property type="match status" value="1"/>
</dbReference>
<protein>
    <recommendedName>
        <fullName evidence="12">Protein O-mannosyl-transferase 2</fullName>
        <ecNumber evidence="4">2.4.1.109</ecNumber>
    </recommendedName>
</protein>
<dbReference type="RefSeq" id="XP_014662972.1">
    <property type="nucleotide sequence ID" value="XM_014807486.1"/>
</dbReference>
<evidence type="ECO:0000256" key="10">
    <source>
        <dbReference type="ARBA" id="ARBA00022989"/>
    </source>
</evidence>
<keyword evidence="18" id="KW-1185">Reference proteome</keyword>
<gene>
    <name evidence="19 20" type="primary">LOC106805769</name>
</gene>
<dbReference type="SUPFAM" id="SSF82109">
    <property type="entry name" value="MIR domain"/>
    <property type="match status" value="1"/>
</dbReference>
<comment type="pathway">
    <text evidence="2">Protein modification; protein glycosylation.</text>
</comment>
<dbReference type="PANTHER" id="PTHR10050">
    <property type="entry name" value="DOLICHYL-PHOSPHATE-MANNOSE--PROTEIN MANNOSYLTRANSFERASE"/>
    <property type="match status" value="1"/>
</dbReference>
<evidence type="ECO:0000259" key="17">
    <source>
        <dbReference type="PROSITE" id="PS50919"/>
    </source>
</evidence>
<keyword evidence="10 16" id="KW-1133">Transmembrane helix</keyword>
<feature type="transmembrane region" description="Helical" evidence="16">
    <location>
        <begin position="260"/>
        <end position="283"/>
    </location>
</feature>
<dbReference type="InterPro" id="IPR032421">
    <property type="entry name" value="PMT_4TMC"/>
</dbReference>
<evidence type="ECO:0000313" key="19">
    <source>
        <dbReference type="RefSeq" id="XP_014662971.1"/>
    </source>
</evidence>
<evidence type="ECO:0000256" key="12">
    <source>
        <dbReference type="ARBA" id="ARBA00039583"/>
    </source>
</evidence>
<dbReference type="Proteomes" id="UP000695022">
    <property type="component" value="Unplaced"/>
</dbReference>
<evidence type="ECO:0000256" key="6">
    <source>
        <dbReference type="ARBA" id="ARBA00022679"/>
    </source>
</evidence>
<evidence type="ECO:0000256" key="8">
    <source>
        <dbReference type="ARBA" id="ARBA00022737"/>
    </source>
</evidence>
<evidence type="ECO:0000313" key="18">
    <source>
        <dbReference type="Proteomes" id="UP000695022"/>
    </source>
</evidence>
<evidence type="ECO:0000256" key="5">
    <source>
        <dbReference type="ARBA" id="ARBA00022676"/>
    </source>
</evidence>
<comment type="subcellular location">
    <subcellularLocation>
        <location evidence="1">Endoplasmic reticulum membrane</location>
        <topology evidence="1">Multi-pass membrane protein</topology>
    </subcellularLocation>
</comment>
<evidence type="ECO:0000256" key="4">
    <source>
        <dbReference type="ARBA" id="ARBA00012839"/>
    </source>
</evidence>
<dbReference type="PROSITE" id="PS50919">
    <property type="entry name" value="MIR"/>
    <property type="match status" value="3"/>
</dbReference>
<evidence type="ECO:0000256" key="2">
    <source>
        <dbReference type="ARBA" id="ARBA00004922"/>
    </source>
</evidence>
<feature type="transmembrane region" description="Helical" evidence="16">
    <location>
        <begin position="123"/>
        <end position="143"/>
    </location>
</feature>
<keyword evidence="11 16" id="KW-0472">Membrane</keyword>
<dbReference type="RefSeq" id="XP_014662971.1">
    <property type="nucleotide sequence ID" value="XM_014807485.1"/>
</dbReference>
<reference evidence="19 20" key="1">
    <citation type="submission" date="2025-05" db="UniProtKB">
        <authorList>
            <consortium name="RefSeq"/>
        </authorList>
    </citation>
    <scope>IDENTIFICATION</scope>
</reference>
<evidence type="ECO:0000256" key="14">
    <source>
        <dbReference type="ARBA" id="ARBA00045102"/>
    </source>
</evidence>
<keyword evidence="9" id="KW-0256">Endoplasmic reticulum</keyword>
<keyword evidence="8" id="KW-0677">Repeat</keyword>
<feature type="transmembrane region" description="Helical" evidence="16">
    <location>
        <begin position="35"/>
        <end position="55"/>
    </location>
</feature>
<feature type="domain" description="MIR" evidence="17">
    <location>
        <begin position="316"/>
        <end position="372"/>
    </location>
</feature>
<dbReference type="InterPro" id="IPR016093">
    <property type="entry name" value="MIR_motif"/>
</dbReference>
<dbReference type="InterPro" id="IPR003342">
    <property type="entry name" value="ArnT-like_N"/>
</dbReference>
<evidence type="ECO:0000256" key="11">
    <source>
        <dbReference type="ARBA" id="ARBA00023136"/>
    </source>
</evidence>
<dbReference type="Pfam" id="PF16192">
    <property type="entry name" value="PMT_4TMC"/>
    <property type="match status" value="1"/>
</dbReference>
<evidence type="ECO:0000256" key="7">
    <source>
        <dbReference type="ARBA" id="ARBA00022692"/>
    </source>
</evidence>
<dbReference type="EC" id="2.4.1.109" evidence="4"/>
<keyword evidence="5" id="KW-0328">Glycosyltransferase</keyword>
<feature type="region of interest" description="Disordered" evidence="15">
    <location>
        <begin position="1"/>
        <end position="28"/>
    </location>
</feature>
<evidence type="ECO:0000256" key="3">
    <source>
        <dbReference type="ARBA" id="ARBA00007222"/>
    </source>
</evidence>
<evidence type="ECO:0000256" key="15">
    <source>
        <dbReference type="SAM" id="MobiDB-lite"/>
    </source>
</evidence>
<evidence type="ECO:0000256" key="1">
    <source>
        <dbReference type="ARBA" id="ARBA00004477"/>
    </source>
</evidence>
<dbReference type="SMART" id="SM00472">
    <property type="entry name" value="MIR"/>
    <property type="match status" value="3"/>
</dbReference>
<evidence type="ECO:0000313" key="20">
    <source>
        <dbReference type="RefSeq" id="XP_014662972.1"/>
    </source>
</evidence>
<feature type="transmembrane region" description="Helical" evidence="16">
    <location>
        <begin position="206"/>
        <end position="239"/>
    </location>
</feature>
<feature type="domain" description="MIR" evidence="17">
    <location>
        <begin position="447"/>
        <end position="503"/>
    </location>
</feature>
<evidence type="ECO:0000256" key="13">
    <source>
        <dbReference type="ARBA" id="ARBA00045085"/>
    </source>
</evidence>
<dbReference type="GeneID" id="106805769"/>
<dbReference type="PANTHER" id="PTHR10050:SF46">
    <property type="entry name" value="PROTEIN O-MANNOSYL-TRANSFERASE 2"/>
    <property type="match status" value="1"/>
</dbReference>
<dbReference type="InterPro" id="IPR027005">
    <property type="entry name" value="PMT-like"/>
</dbReference>
<dbReference type="Pfam" id="PF02815">
    <property type="entry name" value="MIR"/>
    <property type="match status" value="1"/>
</dbReference>
<evidence type="ECO:0000256" key="16">
    <source>
        <dbReference type="SAM" id="Phobius"/>
    </source>
</evidence>
<comment type="catalytic activity">
    <reaction evidence="13">
        <text>a di-trans,poly-cis-dolichyl beta-D-mannosyl phosphate + L-threonyl-[protein] = 3-O-(alpha-D-mannosyl)-L-threonyl-[protein] + a di-trans,poly-cis-dolichyl phosphate + H(+)</text>
        <dbReference type="Rhea" id="RHEA:53396"/>
        <dbReference type="Rhea" id="RHEA-COMP:11060"/>
        <dbReference type="Rhea" id="RHEA-COMP:13547"/>
        <dbReference type="Rhea" id="RHEA-COMP:19498"/>
        <dbReference type="Rhea" id="RHEA-COMP:19501"/>
        <dbReference type="ChEBI" id="CHEBI:15378"/>
        <dbReference type="ChEBI" id="CHEBI:30013"/>
        <dbReference type="ChEBI" id="CHEBI:57683"/>
        <dbReference type="ChEBI" id="CHEBI:58211"/>
        <dbReference type="ChEBI" id="CHEBI:137323"/>
        <dbReference type="EC" id="2.4.1.109"/>
    </reaction>
</comment>
<feature type="domain" description="MIR" evidence="17">
    <location>
        <begin position="386"/>
        <end position="442"/>
    </location>
</feature>
<feature type="transmembrane region" description="Helical" evidence="16">
    <location>
        <begin position="576"/>
        <end position="595"/>
    </location>
</feature>
<keyword evidence="6" id="KW-0808">Transferase</keyword>
<organism evidence="18 19">
    <name type="scientific">Priapulus caudatus</name>
    <name type="common">Priapulid worm</name>
    <dbReference type="NCBI Taxonomy" id="37621"/>
    <lineage>
        <taxon>Eukaryota</taxon>
        <taxon>Metazoa</taxon>
        <taxon>Ecdysozoa</taxon>
        <taxon>Scalidophora</taxon>
        <taxon>Priapulida</taxon>
        <taxon>Priapulimorpha</taxon>
        <taxon>Priapulimorphida</taxon>
        <taxon>Priapulidae</taxon>
        <taxon>Priapulus</taxon>
    </lineage>
</organism>
<feature type="transmembrane region" description="Helical" evidence="16">
    <location>
        <begin position="149"/>
        <end position="166"/>
    </location>
</feature>
<sequence>MTKLHNTGGTKPADNTKPAENAKLADSTKQHPQNASWWCMAFISITAIGFATRFYRLDEPKHICWDETHFGKFASWYINRTFFFDVHPPLGKMLIALAGVASGYNGSFAFETPGNEYGDTPYIGMRAICCVFGSALVPLTFLIVWEKTLSLSAASIASLFITFDTASVTISRYILLDPLLMCFILLPVYCWVKFLSYGEKAYTAPWWFWLTSTGASLACSVGVKFVGLFVVIFIGISTVADLWDILGDLRKPLSNVARHFLARALCLICVPLAIYIAFFGIHFHILKKSGQNTEGYFSSAFQSQLEGNPLNNASMPEYVAYGAILTVKNYRVGGLYLHSHWSLYPKGVGLPHGQITSYFFKDDNNKWVIKEVEGETPEVHNVSTPIKLVRSGDLVRLEHYVTRRNLHSHSVPAPITMRHFQVTGYGVNGTGDANDIWRVEVDGQKHGVPVRTVVSNLRFIHVNSKCALHSHSKQYPKWGFEQLEVTCNPVIKDKNTLWNVEDNYFPRLPNVSVEVYAPSFFEKLVESHAVMHQGNAGLKPKEHEVVQSRPWMWPLNLKGQHFSGMEPRIFLLGNPVIWWINCMVLLIFPVMYAVARVREERNVEERIEITELKHRTFSAAWWLYLGWALNYLPFWPMTRVLYFHHYLPAAMFNCMLAGVVLDFILQVLQASFANRLSSKSPQGSSAIHHFGLGVLLAVLAYSFYLFMPLCYGMEGPKSNDKSSRMHGLKWLESWDI</sequence>
<proteinExistence type="inferred from homology"/>
<dbReference type="Gene3D" id="2.80.10.50">
    <property type="match status" value="1"/>
</dbReference>
<dbReference type="InterPro" id="IPR036300">
    <property type="entry name" value="MIR_dom_sf"/>
</dbReference>
<name>A0ABM1DSQ0_PRICU</name>
<comment type="catalytic activity">
    <reaction evidence="14">
        <text>a di-trans,poly-cis-dolichyl beta-D-mannosyl phosphate + L-seryl-[protein] = 3-O-(alpha-D-mannosyl)-L-seryl-[protein] + a di-trans,poly-cis-dolichyl phosphate + H(+)</text>
        <dbReference type="Rhea" id="RHEA:17377"/>
        <dbReference type="Rhea" id="RHEA-COMP:9863"/>
        <dbReference type="Rhea" id="RHEA-COMP:13546"/>
        <dbReference type="Rhea" id="RHEA-COMP:19498"/>
        <dbReference type="Rhea" id="RHEA-COMP:19501"/>
        <dbReference type="ChEBI" id="CHEBI:15378"/>
        <dbReference type="ChEBI" id="CHEBI:29999"/>
        <dbReference type="ChEBI" id="CHEBI:57683"/>
        <dbReference type="ChEBI" id="CHEBI:58211"/>
        <dbReference type="ChEBI" id="CHEBI:137321"/>
        <dbReference type="EC" id="2.4.1.109"/>
    </reaction>
</comment>
<feature type="transmembrane region" description="Helical" evidence="16">
    <location>
        <begin position="686"/>
        <end position="707"/>
    </location>
</feature>
<evidence type="ECO:0000256" key="9">
    <source>
        <dbReference type="ARBA" id="ARBA00022824"/>
    </source>
</evidence>
<feature type="transmembrane region" description="Helical" evidence="16">
    <location>
        <begin position="646"/>
        <end position="665"/>
    </location>
</feature>
<accession>A0ABM1DSQ0</accession>